<comment type="caution">
    <text evidence="2">The sequence shown here is derived from an EMBL/GenBank/DDBJ whole genome shotgun (WGS) entry which is preliminary data.</text>
</comment>
<proteinExistence type="predicted"/>
<dbReference type="EMBL" id="NDXW01000009">
    <property type="protein sequence ID" value="RDH41457.1"/>
    <property type="molecule type" value="Genomic_DNA"/>
</dbReference>
<name>A0A4P9VH59_9GAMM</name>
<dbReference type="Proteomes" id="UP000257039">
    <property type="component" value="Unassembled WGS sequence"/>
</dbReference>
<dbReference type="Pfam" id="PF20249">
    <property type="entry name" value="VasX_N"/>
    <property type="match status" value="1"/>
</dbReference>
<keyword evidence="3" id="KW-1185">Reference proteome</keyword>
<organism evidence="2 3">
    <name type="scientific">Zooshikella ganghwensis</name>
    <dbReference type="NCBI Taxonomy" id="202772"/>
    <lineage>
        <taxon>Bacteria</taxon>
        <taxon>Pseudomonadati</taxon>
        <taxon>Pseudomonadota</taxon>
        <taxon>Gammaproteobacteria</taxon>
        <taxon>Oceanospirillales</taxon>
        <taxon>Zooshikellaceae</taxon>
        <taxon>Zooshikella</taxon>
    </lineage>
</organism>
<gene>
    <name evidence="2" type="ORF">B9G39_28790</name>
</gene>
<reference evidence="2 3" key="1">
    <citation type="submission" date="2017-04" db="EMBL/GenBank/DDBJ databases">
        <title>Draft genome sequence of Zooshikella ganghwensis VG4 isolated from Red Sea sediments.</title>
        <authorList>
            <person name="Rehman Z."/>
            <person name="Alam I."/>
            <person name="Kamau A."/>
            <person name="Bajic V."/>
            <person name="Leiknes T."/>
        </authorList>
    </citation>
    <scope>NUCLEOTIDE SEQUENCE [LARGE SCALE GENOMIC DNA]</scope>
    <source>
        <strain evidence="2 3">VG4</strain>
    </source>
</reference>
<protein>
    <recommendedName>
        <fullName evidence="1">Toxin VasX N-terminal region domain-containing protein</fullName>
    </recommendedName>
</protein>
<evidence type="ECO:0000313" key="3">
    <source>
        <dbReference type="Proteomes" id="UP000257039"/>
    </source>
</evidence>
<dbReference type="AlphaFoldDB" id="A0A4P9VH59"/>
<dbReference type="InterPro" id="IPR046864">
    <property type="entry name" value="VasX_N"/>
</dbReference>
<evidence type="ECO:0000259" key="1">
    <source>
        <dbReference type="Pfam" id="PF20249"/>
    </source>
</evidence>
<dbReference type="RefSeq" id="WP_094789906.1">
    <property type="nucleotide sequence ID" value="NZ_NDXW01000009.1"/>
</dbReference>
<sequence length="92" mass="10480">MTAIYPVRFAYANFFEESLEKAAEPPSINTMMGASTIADGKGYVIRLLRQGWVYIREEDDSANGHFHIFKYTKQKKTAPLKSSLINTFLKTN</sequence>
<evidence type="ECO:0000313" key="2">
    <source>
        <dbReference type="EMBL" id="RDH41457.1"/>
    </source>
</evidence>
<feature type="domain" description="Toxin VasX N-terminal region" evidence="1">
    <location>
        <begin position="3"/>
        <end position="81"/>
    </location>
</feature>
<accession>A0A4P9VH59</accession>